<name>A0A1I6LT39_9FIRM</name>
<dbReference type="SUPFAM" id="SSF50969">
    <property type="entry name" value="YVTN repeat-like/Quinoprotein amine dehydrogenase"/>
    <property type="match status" value="1"/>
</dbReference>
<dbReference type="InterPro" id="IPR011044">
    <property type="entry name" value="Quino_amine_DH_bsu"/>
</dbReference>
<dbReference type="STRING" id="37658.SAMN05661086_03547"/>
<evidence type="ECO:0000313" key="2">
    <source>
        <dbReference type="EMBL" id="SFS06500.1"/>
    </source>
</evidence>
<dbReference type="OrthoDB" id="1779345at2"/>
<dbReference type="RefSeq" id="WP_092563971.1">
    <property type="nucleotide sequence ID" value="NZ_FOYZ01000020.1"/>
</dbReference>
<organism evidence="2 3">
    <name type="scientific">Anaeromicropila populeti</name>
    <dbReference type="NCBI Taxonomy" id="37658"/>
    <lineage>
        <taxon>Bacteria</taxon>
        <taxon>Bacillati</taxon>
        <taxon>Bacillota</taxon>
        <taxon>Clostridia</taxon>
        <taxon>Lachnospirales</taxon>
        <taxon>Lachnospiraceae</taxon>
        <taxon>Anaeromicropila</taxon>
    </lineage>
</organism>
<dbReference type="EMBL" id="FOYZ01000020">
    <property type="protein sequence ID" value="SFS06500.1"/>
    <property type="molecule type" value="Genomic_DNA"/>
</dbReference>
<sequence>MKSLTERNEIQRYEREKKRQNLLKRIIRLFIVLLVVGSAVFGIKIIFFKDYNSYKVLKTIDRADSNTVKYRNYGNKLLKYSRDGALAYDSDLNMSWNGSYDFNEPIIDTCGKYVVISSVGSKEAYIYNGEDSGTKISVLYPINDIAVASQGVVALVMENRESDLIQLYDPYNEMELLLERTTNVSIDGYPLDIDLSTDGKKMVINYLYLNNGGAESRITFYNFGEVGKNYQNLIVGSRIYENEIIHKVSFLDNNTVSAYSEGGFRLFAMIQKVDDLYDKTYEKQIKSSFHSDKYIGFVLEKADNEQLYELEVYRLNGKKILEKKISFSYDRVYIVNQQIIFLTDQECYIMRMDGSIKFHYVFDRPITYIMPVTGFQKYLLVEEKTISKIELTEEK</sequence>
<dbReference type="AlphaFoldDB" id="A0A1I6LT39"/>
<evidence type="ECO:0000313" key="3">
    <source>
        <dbReference type="Proteomes" id="UP000199659"/>
    </source>
</evidence>
<dbReference type="Proteomes" id="UP000199659">
    <property type="component" value="Unassembled WGS sequence"/>
</dbReference>
<protein>
    <submittedName>
        <fullName evidence="2">Uncharacterized protein</fullName>
    </submittedName>
</protein>
<evidence type="ECO:0000256" key="1">
    <source>
        <dbReference type="SAM" id="Phobius"/>
    </source>
</evidence>
<feature type="transmembrane region" description="Helical" evidence="1">
    <location>
        <begin position="26"/>
        <end position="48"/>
    </location>
</feature>
<keyword evidence="1" id="KW-0472">Membrane</keyword>
<reference evidence="2 3" key="1">
    <citation type="submission" date="2016-10" db="EMBL/GenBank/DDBJ databases">
        <authorList>
            <person name="de Groot N.N."/>
        </authorList>
    </citation>
    <scope>NUCLEOTIDE SEQUENCE [LARGE SCALE GENOMIC DNA]</scope>
    <source>
        <strain evidence="2 3">743A</strain>
    </source>
</reference>
<keyword evidence="1" id="KW-1133">Transmembrane helix</keyword>
<accession>A0A1I6LT39</accession>
<dbReference type="InterPro" id="IPR043765">
    <property type="entry name" value="DUF5711"/>
</dbReference>
<keyword evidence="3" id="KW-1185">Reference proteome</keyword>
<dbReference type="Pfam" id="PF18975">
    <property type="entry name" value="DUF5711"/>
    <property type="match status" value="1"/>
</dbReference>
<gene>
    <name evidence="2" type="ORF">SAMN05661086_03547</name>
</gene>
<keyword evidence="1" id="KW-0812">Transmembrane</keyword>
<proteinExistence type="predicted"/>